<keyword evidence="4 7" id="KW-1133">Transmembrane helix</keyword>
<keyword evidence="3" id="KW-0677">Repeat</keyword>
<dbReference type="AlphaFoldDB" id="A0A2N0S2P1"/>
<dbReference type="VEuPathDB" id="FungiDB:RhiirFUN_005392"/>
<sequence>MNENSDNKKGTHDQEPEEAHDHKVDIDNVDIDNVVKLDNVSFTRVTPNGKFLITISPSNLAVGWNVEDVDKGQLKKEFEVDISDFGFKYCFSDNKKVVAFQEKIFGPCGIYDIDNNQLNKITEYYLPDYYFCFSLNNDIIAYDYHLPVIYISSTRTNNNKWNYKRIYERPEYLEDLNILSISKYNKLYFTLSNNSIYQFDLITKKSKEICFIDDEVISKVDLSSNENLDCLITYWTCDKTFIYSIELEIPVFLDIILNPENPRFTSVSNVNRLRKFMKHPTLCSLLIPSLLVNITFKNKFWNSIMENFWKKCIEHLKQNGHLPKKVEPRFIEATKKYAFIDTWRIDLKTMISSINSLFTDENVKDVDNLHILLRNSYMDVIHELFHEVKVISELLVTEKSLGKWSVKRNFGNEKIFLDIYSDNVKIGSRKFKFKNSYLIEIKILDESDIIILTQFGLSIFHFNKDKNSISLIYYYQMELNDISQLQFYKKKFSNRTDLPLPNTTSFETCDEWVSDIIDNKVTFLKYGIELLKFAIDKHNVELIEKIYNKCMRYFKDDFNKLFLSIITSTMPLLNVHYPEYIERYSSETTMIIDSPSYRITYKKNVLHLSSCVYPQLESKLSHEKENNVDNSNKKLKSIPTLILLNPYIKFVNYPANYTLISELFWPKPSPFVETININIYKTWNGESLINFKWDTYGKYYYAGIWILFMVYLGCFTTAATIPQQYIEKNIQKRLLIASIILGFVHLSFEIRQIIHDFNKWIRDFWNIFDVIAYVLPIVTSILLLRTSDMNIIPLLAFSCLFLDIKFLLFFRAFEYFGVYFAIIINVAKKIVSFLVVLFIIIISFAHAFYILLVPRSQFSFDEPTNNDDPNNPWNIASSYYQVFENGSIGHNPYIIQQPNDSTNMFVNFTTAIFAMYEFLTVLLGDSGAFSNWSYTANPSLAILIVLFSLLVVVYLMNLLIGLLSNAIEESNNRVSYLIQKAEILVEIELFYLLPFQRRWDDWFPKVMYYYANVDKTREKIKELIKNDEWESKNLQELKEKLLKKLIIENVTKSVDEDTLQKSLKEMKKNLLEELKIENTLQKLLEEMKFSLLKELNNKNDTNKSVDKTILEKIFEETKKSLLKELNAENDTNKSVDESTLQKILEETKISFLKEFNIENDTNKSI</sequence>
<feature type="domain" description="Ion transport" evidence="8">
    <location>
        <begin position="700"/>
        <end position="973"/>
    </location>
</feature>
<dbReference type="VEuPathDB" id="FungiDB:RhiirA1_455525"/>
<feature type="transmembrane region" description="Helical" evidence="7">
    <location>
        <begin position="791"/>
        <end position="810"/>
    </location>
</feature>
<feature type="transmembrane region" description="Helical" evidence="7">
    <location>
        <begin position="904"/>
        <end position="924"/>
    </location>
</feature>
<gene>
    <name evidence="9" type="ORF">RhiirA1_455525</name>
</gene>
<evidence type="ECO:0000256" key="1">
    <source>
        <dbReference type="ARBA" id="ARBA00004141"/>
    </source>
</evidence>
<dbReference type="InterPro" id="IPR024862">
    <property type="entry name" value="TRPV"/>
</dbReference>
<reference evidence="9 10" key="1">
    <citation type="submission" date="2017-10" db="EMBL/GenBank/DDBJ databases">
        <title>Extensive intraspecific genome diversity in a model arbuscular mycorrhizal fungus.</title>
        <authorList>
            <person name="Chen E.C.H."/>
            <person name="Morin E."/>
            <person name="Baudet D."/>
            <person name="Noel J."/>
            <person name="Ndikumana S."/>
            <person name="Charron P."/>
            <person name="St-Onge C."/>
            <person name="Giorgi J."/>
            <person name="Grigoriev I.V."/>
            <person name="Roux C."/>
            <person name="Martin F.M."/>
            <person name="Corradi N."/>
        </authorList>
    </citation>
    <scope>NUCLEOTIDE SEQUENCE [LARGE SCALE GENOMIC DNA]</scope>
    <source>
        <strain evidence="9 10">A1</strain>
    </source>
</reference>
<comment type="caution">
    <text evidence="9">The sequence shown here is derived from an EMBL/GenBank/DDBJ whole genome shotgun (WGS) entry which is preliminary data.</text>
</comment>
<dbReference type="Proteomes" id="UP000232688">
    <property type="component" value="Unassembled WGS sequence"/>
</dbReference>
<dbReference type="Pfam" id="PF00520">
    <property type="entry name" value="Ion_trans"/>
    <property type="match status" value="1"/>
</dbReference>
<reference evidence="9 10" key="2">
    <citation type="submission" date="2017-10" db="EMBL/GenBank/DDBJ databases">
        <title>Genome analyses suggest a sexual origin of heterokaryosis in a supposedly ancient asexual fungus.</title>
        <authorList>
            <person name="Corradi N."/>
            <person name="Sedzielewska K."/>
            <person name="Noel J."/>
            <person name="Charron P."/>
            <person name="Farinelli L."/>
            <person name="Marton T."/>
            <person name="Kruger M."/>
            <person name="Pelin A."/>
            <person name="Brachmann A."/>
            <person name="Corradi N."/>
        </authorList>
    </citation>
    <scope>NUCLEOTIDE SEQUENCE [LARGE SCALE GENOMIC DNA]</scope>
    <source>
        <strain evidence="9 10">A1</strain>
    </source>
</reference>
<accession>A0A2N0S2P1</accession>
<name>A0A2N0S2P1_9GLOM</name>
<proteinExistence type="predicted"/>
<dbReference type="SUPFAM" id="SSF69322">
    <property type="entry name" value="Tricorn protease domain 2"/>
    <property type="match status" value="1"/>
</dbReference>
<dbReference type="GO" id="GO:0005886">
    <property type="term" value="C:plasma membrane"/>
    <property type="evidence" value="ECO:0007669"/>
    <property type="project" value="TreeGrafter"/>
</dbReference>
<organism evidence="9 10">
    <name type="scientific">Rhizophagus irregularis</name>
    <dbReference type="NCBI Taxonomy" id="588596"/>
    <lineage>
        <taxon>Eukaryota</taxon>
        <taxon>Fungi</taxon>
        <taxon>Fungi incertae sedis</taxon>
        <taxon>Mucoromycota</taxon>
        <taxon>Glomeromycotina</taxon>
        <taxon>Glomeromycetes</taxon>
        <taxon>Glomerales</taxon>
        <taxon>Glomeraceae</taxon>
        <taxon>Rhizophagus</taxon>
    </lineage>
</organism>
<evidence type="ECO:0000256" key="5">
    <source>
        <dbReference type="ARBA" id="ARBA00023136"/>
    </source>
</evidence>
<evidence type="ECO:0000256" key="4">
    <source>
        <dbReference type="ARBA" id="ARBA00022989"/>
    </source>
</evidence>
<comment type="subcellular location">
    <subcellularLocation>
        <location evidence="1">Membrane</location>
        <topology evidence="1">Multi-pass membrane protein</topology>
    </subcellularLocation>
</comment>
<dbReference type="PANTHER" id="PTHR10582:SF2">
    <property type="entry name" value="INACTIVE"/>
    <property type="match status" value="1"/>
</dbReference>
<evidence type="ECO:0000256" key="7">
    <source>
        <dbReference type="SAM" id="Phobius"/>
    </source>
</evidence>
<evidence type="ECO:0000256" key="2">
    <source>
        <dbReference type="ARBA" id="ARBA00022692"/>
    </source>
</evidence>
<feature type="transmembrane region" description="Helical" evidence="7">
    <location>
        <begin position="699"/>
        <end position="722"/>
    </location>
</feature>
<feature type="region of interest" description="Disordered" evidence="6">
    <location>
        <begin position="1"/>
        <end position="24"/>
    </location>
</feature>
<keyword evidence="5 7" id="KW-0472">Membrane</keyword>
<protein>
    <recommendedName>
        <fullName evidence="8">Ion transport domain-containing protein</fullName>
    </recommendedName>
</protein>
<evidence type="ECO:0000313" key="10">
    <source>
        <dbReference type="Proteomes" id="UP000232688"/>
    </source>
</evidence>
<dbReference type="GO" id="GO:0005216">
    <property type="term" value="F:monoatomic ion channel activity"/>
    <property type="evidence" value="ECO:0007669"/>
    <property type="project" value="InterPro"/>
</dbReference>
<feature type="transmembrane region" description="Helical" evidence="7">
    <location>
        <begin position="734"/>
        <end position="754"/>
    </location>
</feature>
<feature type="transmembrane region" description="Helical" evidence="7">
    <location>
        <begin position="940"/>
        <end position="963"/>
    </location>
</feature>
<feature type="transmembrane region" description="Helical" evidence="7">
    <location>
        <begin position="766"/>
        <end position="784"/>
    </location>
</feature>
<dbReference type="EMBL" id="LLXH01000256">
    <property type="protein sequence ID" value="PKC69825.1"/>
    <property type="molecule type" value="Genomic_DNA"/>
</dbReference>
<evidence type="ECO:0000313" key="9">
    <source>
        <dbReference type="EMBL" id="PKC69825.1"/>
    </source>
</evidence>
<dbReference type="InterPro" id="IPR005821">
    <property type="entry name" value="Ion_trans_dom"/>
</dbReference>
<feature type="transmembrane region" description="Helical" evidence="7">
    <location>
        <begin position="830"/>
        <end position="852"/>
    </location>
</feature>
<evidence type="ECO:0000256" key="3">
    <source>
        <dbReference type="ARBA" id="ARBA00022737"/>
    </source>
</evidence>
<dbReference type="VEuPathDB" id="FungiDB:FUN_005681"/>
<evidence type="ECO:0000256" key="6">
    <source>
        <dbReference type="SAM" id="MobiDB-lite"/>
    </source>
</evidence>
<dbReference type="PANTHER" id="PTHR10582">
    <property type="entry name" value="TRANSIENT RECEPTOR POTENTIAL ION CHANNEL PROTEIN"/>
    <property type="match status" value="1"/>
</dbReference>
<dbReference type="GO" id="GO:0098703">
    <property type="term" value="P:calcium ion import across plasma membrane"/>
    <property type="evidence" value="ECO:0007669"/>
    <property type="project" value="TreeGrafter"/>
</dbReference>
<evidence type="ECO:0000259" key="8">
    <source>
        <dbReference type="Pfam" id="PF00520"/>
    </source>
</evidence>
<keyword evidence="2 7" id="KW-0812">Transmembrane</keyword>